<gene>
    <name evidence="1" type="ORF">BDN72DRAFT_766183</name>
</gene>
<organism evidence="1 2">
    <name type="scientific">Pluteus cervinus</name>
    <dbReference type="NCBI Taxonomy" id="181527"/>
    <lineage>
        <taxon>Eukaryota</taxon>
        <taxon>Fungi</taxon>
        <taxon>Dikarya</taxon>
        <taxon>Basidiomycota</taxon>
        <taxon>Agaricomycotina</taxon>
        <taxon>Agaricomycetes</taxon>
        <taxon>Agaricomycetidae</taxon>
        <taxon>Agaricales</taxon>
        <taxon>Pluteineae</taxon>
        <taxon>Pluteaceae</taxon>
        <taxon>Pluteus</taxon>
    </lineage>
</organism>
<sequence length="226" mass="24932">MSFPRRNRLILFLLFLVGFVWYSHGSFELPENLKDSGVSGINRANIVELVKGGFRGNQKPVDEVFGLLYFVTQPGVGGDGDGEVGPGQSLNDVVGLDPMVPLKLDAYASVGKEKVDWRKVRDDVNKESPIVVFSKTYCPYSRAAKELLESYQLQPPPRVIEVDLRDDSAIIKALLTRLTTQSTFPNTFIKGKSIGGSSDLRTLHESKKLKKMLEDAGVTVGNSKID</sequence>
<dbReference type="EMBL" id="ML208310">
    <property type="protein sequence ID" value="TFK70592.1"/>
    <property type="molecule type" value="Genomic_DNA"/>
</dbReference>
<name>A0ACD3AYA1_9AGAR</name>
<protein>
    <submittedName>
        <fullName evidence="1">Thioredoxin-like protein</fullName>
    </submittedName>
</protein>
<keyword evidence="2" id="KW-1185">Reference proteome</keyword>
<proteinExistence type="predicted"/>
<reference evidence="1 2" key="1">
    <citation type="journal article" date="2019" name="Nat. Ecol. Evol.">
        <title>Megaphylogeny resolves global patterns of mushroom evolution.</title>
        <authorList>
            <person name="Varga T."/>
            <person name="Krizsan K."/>
            <person name="Foldi C."/>
            <person name="Dima B."/>
            <person name="Sanchez-Garcia M."/>
            <person name="Sanchez-Ramirez S."/>
            <person name="Szollosi G.J."/>
            <person name="Szarkandi J.G."/>
            <person name="Papp V."/>
            <person name="Albert L."/>
            <person name="Andreopoulos W."/>
            <person name="Angelini C."/>
            <person name="Antonin V."/>
            <person name="Barry K.W."/>
            <person name="Bougher N.L."/>
            <person name="Buchanan P."/>
            <person name="Buyck B."/>
            <person name="Bense V."/>
            <person name="Catcheside P."/>
            <person name="Chovatia M."/>
            <person name="Cooper J."/>
            <person name="Damon W."/>
            <person name="Desjardin D."/>
            <person name="Finy P."/>
            <person name="Geml J."/>
            <person name="Haridas S."/>
            <person name="Hughes K."/>
            <person name="Justo A."/>
            <person name="Karasinski D."/>
            <person name="Kautmanova I."/>
            <person name="Kiss B."/>
            <person name="Kocsube S."/>
            <person name="Kotiranta H."/>
            <person name="LaButti K.M."/>
            <person name="Lechner B.E."/>
            <person name="Liimatainen K."/>
            <person name="Lipzen A."/>
            <person name="Lukacs Z."/>
            <person name="Mihaltcheva S."/>
            <person name="Morgado L.N."/>
            <person name="Niskanen T."/>
            <person name="Noordeloos M.E."/>
            <person name="Ohm R.A."/>
            <person name="Ortiz-Santana B."/>
            <person name="Ovrebo C."/>
            <person name="Racz N."/>
            <person name="Riley R."/>
            <person name="Savchenko A."/>
            <person name="Shiryaev A."/>
            <person name="Soop K."/>
            <person name="Spirin V."/>
            <person name="Szebenyi C."/>
            <person name="Tomsovsky M."/>
            <person name="Tulloss R.E."/>
            <person name="Uehling J."/>
            <person name="Grigoriev I.V."/>
            <person name="Vagvolgyi C."/>
            <person name="Papp T."/>
            <person name="Martin F.M."/>
            <person name="Miettinen O."/>
            <person name="Hibbett D.S."/>
            <person name="Nagy L.G."/>
        </authorList>
    </citation>
    <scope>NUCLEOTIDE SEQUENCE [LARGE SCALE GENOMIC DNA]</scope>
    <source>
        <strain evidence="1 2">NL-1719</strain>
    </source>
</reference>
<dbReference type="Proteomes" id="UP000308600">
    <property type="component" value="Unassembled WGS sequence"/>
</dbReference>
<evidence type="ECO:0000313" key="1">
    <source>
        <dbReference type="EMBL" id="TFK70592.1"/>
    </source>
</evidence>
<evidence type="ECO:0000313" key="2">
    <source>
        <dbReference type="Proteomes" id="UP000308600"/>
    </source>
</evidence>
<accession>A0ACD3AYA1</accession>